<dbReference type="Pfam" id="PF19670">
    <property type="entry name" value="DUF6173"/>
    <property type="match status" value="1"/>
</dbReference>
<comment type="caution">
    <text evidence="2">The sequence shown here is derived from an EMBL/GenBank/DDBJ whole genome shotgun (WGS) entry which is preliminary data.</text>
</comment>
<proteinExistence type="predicted"/>
<reference evidence="2 3" key="1">
    <citation type="submission" date="2019-12" db="EMBL/GenBank/DDBJ databases">
        <title>Maritimibacter sp. nov. sp. isolated from sea sand.</title>
        <authorList>
            <person name="Kim J."/>
            <person name="Jeong S.E."/>
            <person name="Jung H.S."/>
            <person name="Jeon C.O."/>
        </authorList>
    </citation>
    <scope>NUCLEOTIDE SEQUENCE [LARGE SCALE GENOMIC DNA]</scope>
    <source>
        <strain evidence="2 3">DP07</strain>
    </source>
</reference>
<keyword evidence="3" id="KW-1185">Reference proteome</keyword>
<sequence length="154" mass="16748">MSAGASPSGKPRAAVARCSDDAAPGAEEKPLPAAMGDTPPEAKSPAEWAYQRMILYIQNFEEQLDNEHEVAMGFTGSDAGVLRIEGIGYFDPDIVTFYGTDTSGAKTQLVQHVSQLNVILRAMPRKPEHKEPYRIGFRLVADLERDAQDTPGTK</sequence>
<name>A0A845M6A7_9RHOB</name>
<organism evidence="2 3">
    <name type="scientific">Maritimibacter harenae</name>
    <dbReference type="NCBI Taxonomy" id="2606218"/>
    <lineage>
        <taxon>Bacteria</taxon>
        <taxon>Pseudomonadati</taxon>
        <taxon>Pseudomonadota</taxon>
        <taxon>Alphaproteobacteria</taxon>
        <taxon>Rhodobacterales</taxon>
        <taxon>Roseobacteraceae</taxon>
        <taxon>Maritimibacter</taxon>
    </lineage>
</organism>
<dbReference type="Proteomes" id="UP000467322">
    <property type="component" value="Unassembled WGS sequence"/>
</dbReference>
<protein>
    <submittedName>
        <fullName evidence="2">Uncharacterized protein</fullName>
    </submittedName>
</protein>
<gene>
    <name evidence="2" type="ORF">GQE99_02700</name>
</gene>
<accession>A0A845M6A7</accession>
<dbReference type="EMBL" id="WTUX01000006">
    <property type="protein sequence ID" value="MZR11924.1"/>
    <property type="molecule type" value="Genomic_DNA"/>
</dbReference>
<dbReference type="InterPro" id="IPR046171">
    <property type="entry name" value="DUF6173"/>
</dbReference>
<evidence type="ECO:0000313" key="2">
    <source>
        <dbReference type="EMBL" id="MZR11924.1"/>
    </source>
</evidence>
<dbReference type="AlphaFoldDB" id="A0A845M6A7"/>
<dbReference type="RefSeq" id="WP_161350047.1">
    <property type="nucleotide sequence ID" value="NZ_WTUX01000006.1"/>
</dbReference>
<evidence type="ECO:0000313" key="3">
    <source>
        <dbReference type="Proteomes" id="UP000467322"/>
    </source>
</evidence>
<feature type="region of interest" description="Disordered" evidence="1">
    <location>
        <begin position="1"/>
        <end position="43"/>
    </location>
</feature>
<evidence type="ECO:0000256" key="1">
    <source>
        <dbReference type="SAM" id="MobiDB-lite"/>
    </source>
</evidence>